<accession>A0ABP7ZNE2</accession>
<evidence type="ECO:0000313" key="5">
    <source>
        <dbReference type="EMBL" id="GAA4165783.1"/>
    </source>
</evidence>
<reference evidence="5" key="1">
    <citation type="journal article" date="2014" name="Int. J. Syst. Evol. Microbiol.">
        <title>Complete genome of a new Firmicutes species belonging to the dominant human colonic microbiota ('Ruminococcus bicirculans') reveals two chromosomes and a selective capacity to utilize plant glucans.</title>
        <authorList>
            <consortium name="NISC Comparative Sequencing Program"/>
            <person name="Wegmann U."/>
            <person name="Louis P."/>
            <person name="Goesmann A."/>
            <person name="Henrissat B."/>
            <person name="Duncan S.H."/>
            <person name="Flint H.J."/>
        </authorList>
    </citation>
    <scope>NUCLEOTIDE SEQUENCE</scope>
    <source>
        <strain evidence="5">JCM 17590</strain>
    </source>
</reference>
<sequence>MVSESFLPTVNGVTTSVCRVLEQLAAAGHEAMVICPAAPKVPTDYAGFPVHTVPAMAYRQFPVGLPNPQVARLLADFRPDVLHAASPFLLGAQAIAAANRLGVASVAIYQTDVAGFARRNRLGLAANAVWRLLRWVHDGATLTLAPSTSSIADLEAAGFDRLDRWGRGVDLERYHPNNRTSPLARRYRDFLAPRGEVVVGYIGRIAPEKQVERLRCLRGIPGMRLAIVGDGPAMPGVQKALRPLPVTYLGRLAGEELAAAYAALDVFVHTGEEETFGQTVQEAHASGLPVVAPAAGGPLDLVEYGVDGYLFRDDYELRNQVRALVGDGALRLRMGEAGRRAVLDRSWPEICGELFAHYEAAIADVRTAASVSV</sequence>
<protein>
    <recommendedName>
        <fullName evidence="1">D-inositol 3-phosphate glycosyltransferase</fullName>
    </recommendedName>
</protein>
<evidence type="ECO:0000313" key="6">
    <source>
        <dbReference type="Proteomes" id="UP001415169"/>
    </source>
</evidence>
<evidence type="ECO:0000259" key="4">
    <source>
        <dbReference type="Pfam" id="PF13439"/>
    </source>
</evidence>
<feature type="domain" description="Glycosyltransferase subfamily 4-like N-terminal" evidence="4">
    <location>
        <begin position="10"/>
        <end position="173"/>
    </location>
</feature>
<keyword evidence="6" id="KW-1185">Reference proteome</keyword>
<name>A0ABP7ZNE2_9MICO</name>
<reference evidence="5" key="2">
    <citation type="submission" date="2023-12" db="EMBL/GenBank/DDBJ databases">
        <authorList>
            <person name="Sun Q."/>
            <person name="Inoue M."/>
        </authorList>
    </citation>
    <scope>NUCLEOTIDE SEQUENCE</scope>
    <source>
        <strain evidence="5">JCM 17590</strain>
    </source>
</reference>
<dbReference type="EMBL" id="BAABBV010000002">
    <property type="protein sequence ID" value="GAA4165783.1"/>
    <property type="molecule type" value="Genomic_DNA"/>
</dbReference>
<dbReference type="Pfam" id="PF13439">
    <property type="entry name" value="Glyco_transf_4"/>
    <property type="match status" value="1"/>
</dbReference>
<dbReference type="Proteomes" id="UP001415169">
    <property type="component" value="Unassembled WGS sequence"/>
</dbReference>
<dbReference type="CDD" id="cd03814">
    <property type="entry name" value="GT4-like"/>
    <property type="match status" value="1"/>
</dbReference>
<dbReference type="PANTHER" id="PTHR45947">
    <property type="entry name" value="SULFOQUINOVOSYL TRANSFERASE SQD2"/>
    <property type="match status" value="1"/>
</dbReference>
<dbReference type="PANTHER" id="PTHR45947:SF3">
    <property type="entry name" value="SULFOQUINOVOSYL TRANSFERASE SQD2"/>
    <property type="match status" value="1"/>
</dbReference>
<dbReference type="SUPFAM" id="SSF53756">
    <property type="entry name" value="UDP-Glycosyltransferase/glycogen phosphorylase"/>
    <property type="match status" value="1"/>
</dbReference>
<evidence type="ECO:0000256" key="1">
    <source>
        <dbReference type="ARBA" id="ARBA00021292"/>
    </source>
</evidence>
<dbReference type="Gene3D" id="3.40.50.2000">
    <property type="entry name" value="Glycogen Phosphorylase B"/>
    <property type="match status" value="2"/>
</dbReference>
<dbReference type="InterPro" id="IPR050194">
    <property type="entry name" value="Glycosyltransferase_grp1"/>
</dbReference>
<evidence type="ECO:0000256" key="3">
    <source>
        <dbReference type="ARBA" id="ARBA00022679"/>
    </source>
</evidence>
<evidence type="ECO:0000256" key="2">
    <source>
        <dbReference type="ARBA" id="ARBA00022676"/>
    </source>
</evidence>
<dbReference type="Pfam" id="PF13692">
    <property type="entry name" value="Glyco_trans_1_4"/>
    <property type="match status" value="1"/>
</dbReference>
<organism evidence="5 6">
    <name type="scientific">Gryllotalpicola daejeonensis</name>
    <dbReference type="NCBI Taxonomy" id="993087"/>
    <lineage>
        <taxon>Bacteria</taxon>
        <taxon>Bacillati</taxon>
        <taxon>Actinomycetota</taxon>
        <taxon>Actinomycetes</taxon>
        <taxon>Micrococcales</taxon>
        <taxon>Microbacteriaceae</taxon>
        <taxon>Gryllotalpicola</taxon>
    </lineage>
</organism>
<dbReference type="InterPro" id="IPR028098">
    <property type="entry name" value="Glyco_trans_4-like_N"/>
</dbReference>
<comment type="caution">
    <text evidence="5">The sequence shown here is derived from an EMBL/GenBank/DDBJ whole genome shotgun (WGS) entry which is preliminary data.</text>
</comment>
<proteinExistence type="predicted"/>
<keyword evidence="3" id="KW-0808">Transferase</keyword>
<keyword evidence="2" id="KW-0328">Glycosyltransferase</keyword>
<gene>
    <name evidence="5" type="ORF">GCM10022286_29490</name>
</gene>